<keyword evidence="1" id="KW-1133">Transmembrane helix</keyword>
<dbReference type="AlphaFoldDB" id="A0A9E8SG92"/>
<keyword evidence="1" id="KW-0472">Membrane</keyword>
<gene>
    <name evidence="2" type="ORF">N7U66_16080</name>
</gene>
<feature type="transmembrane region" description="Helical" evidence="1">
    <location>
        <begin position="12"/>
        <end position="30"/>
    </location>
</feature>
<sequence>MRSLHRYNREVMSNVGLLMILVWGLAYMAVSKNFKQMTWLIAIFAIEKLIYTVVWLQWMSKYELSSVFEQDTLTGVFYAIYGINDFLFFLFFSYVFFKLIRQ</sequence>
<organism evidence="2 3">
    <name type="scientific">Lacinutrix neustonica</name>
    <dbReference type="NCBI Taxonomy" id="2980107"/>
    <lineage>
        <taxon>Bacteria</taxon>
        <taxon>Pseudomonadati</taxon>
        <taxon>Bacteroidota</taxon>
        <taxon>Flavobacteriia</taxon>
        <taxon>Flavobacteriales</taxon>
        <taxon>Flavobacteriaceae</taxon>
        <taxon>Lacinutrix</taxon>
    </lineage>
</organism>
<evidence type="ECO:0000313" key="2">
    <source>
        <dbReference type="EMBL" id="WAC01505.1"/>
    </source>
</evidence>
<protein>
    <submittedName>
        <fullName evidence="2">Uncharacterized protein</fullName>
    </submittedName>
</protein>
<feature type="transmembrane region" description="Helical" evidence="1">
    <location>
        <begin position="78"/>
        <end position="97"/>
    </location>
</feature>
<feature type="transmembrane region" description="Helical" evidence="1">
    <location>
        <begin position="37"/>
        <end position="58"/>
    </location>
</feature>
<keyword evidence="1" id="KW-0812">Transmembrane</keyword>
<dbReference type="EMBL" id="CP113088">
    <property type="protein sequence ID" value="WAC01505.1"/>
    <property type="molecule type" value="Genomic_DNA"/>
</dbReference>
<dbReference type="RefSeq" id="WP_267676118.1">
    <property type="nucleotide sequence ID" value="NZ_CP113088.1"/>
</dbReference>
<accession>A0A9E8SG92</accession>
<proteinExistence type="predicted"/>
<name>A0A9E8SG92_9FLAO</name>
<dbReference type="Proteomes" id="UP001164705">
    <property type="component" value="Chromosome"/>
</dbReference>
<dbReference type="KEGG" id="lnu:N7U66_16080"/>
<keyword evidence="3" id="KW-1185">Reference proteome</keyword>
<evidence type="ECO:0000313" key="3">
    <source>
        <dbReference type="Proteomes" id="UP001164705"/>
    </source>
</evidence>
<evidence type="ECO:0000256" key="1">
    <source>
        <dbReference type="SAM" id="Phobius"/>
    </source>
</evidence>
<reference evidence="2" key="1">
    <citation type="submission" date="2022-11" db="EMBL/GenBank/DDBJ databases">
        <title>Lacinutrix neustonica HL-RS19T sp. nov., isolated from the surface microlayer sample of brackish Lake Shihwa.</title>
        <authorList>
            <person name="Choi J.Y."/>
            <person name="Hwang C.Y."/>
        </authorList>
    </citation>
    <scope>NUCLEOTIDE SEQUENCE</scope>
    <source>
        <strain evidence="2">HL-RS19</strain>
    </source>
</reference>